<comment type="caution">
    <text evidence="1">The sequence shown here is derived from an EMBL/GenBank/DDBJ whole genome shotgun (WGS) entry which is preliminary data.</text>
</comment>
<reference evidence="1 2" key="1">
    <citation type="journal article" date="2024" name="G3 (Bethesda)">
        <title>Genome assembly of Hibiscus sabdariffa L. provides insights into metabolisms of medicinal natural products.</title>
        <authorList>
            <person name="Kim T."/>
        </authorList>
    </citation>
    <scope>NUCLEOTIDE SEQUENCE [LARGE SCALE GENOMIC DNA]</scope>
    <source>
        <strain evidence="1">TK-2024</strain>
        <tissue evidence="1">Old leaves</tissue>
    </source>
</reference>
<accession>A0ABR2U8R5</accession>
<evidence type="ECO:0000313" key="2">
    <source>
        <dbReference type="Proteomes" id="UP001396334"/>
    </source>
</evidence>
<dbReference type="EMBL" id="JBBPBN010000001">
    <property type="protein sequence ID" value="KAK9046075.1"/>
    <property type="molecule type" value="Genomic_DNA"/>
</dbReference>
<keyword evidence="2" id="KW-1185">Reference proteome</keyword>
<evidence type="ECO:0000313" key="1">
    <source>
        <dbReference type="EMBL" id="KAK9046075.1"/>
    </source>
</evidence>
<organism evidence="1 2">
    <name type="scientific">Hibiscus sabdariffa</name>
    <name type="common">roselle</name>
    <dbReference type="NCBI Taxonomy" id="183260"/>
    <lineage>
        <taxon>Eukaryota</taxon>
        <taxon>Viridiplantae</taxon>
        <taxon>Streptophyta</taxon>
        <taxon>Embryophyta</taxon>
        <taxon>Tracheophyta</taxon>
        <taxon>Spermatophyta</taxon>
        <taxon>Magnoliopsida</taxon>
        <taxon>eudicotyledons</taxon>
        <taxon>Gunneridae</taxon>
        <taxon>Pentapetalae</taxon>
        <taxon>rosids</taxon>
        <taxon>malvids</taxon>
        <taxon>Malvales</taxon>
        <taxon>Malvaceae</taxon>
        <taxon>Malvoideae</taxon>
        <taxon>Hibiscus</taxon>
    </lineage>
</organism>
<name>A0ABR2U8R5_9ROSI</name>
<evidence type="ECO:0008006" key="3">
    <source>
        <dbReference type="Google" id="ProtNLM"/>
    </source>
</evidence>
<sequence>MKCFTDHSSLLMYQHNEIFEDLIHLTNLLLNFLNSLASFINDSFVKWGLIIQQQDLMSARRKKPKAKGCSVMLFSELRRILRSSKGVDESLEGGDDSIDLENARGHRLRDVDEVLP</sequence>
<gene>
    <name evidence="1" type="ORF">V6N11_051975</name>
</gene>
<dbReference type="Proteomes" id="UP001396334">
    <property type="component" value="Unassembled WGS sequence"/>
</dbReference>
<proteinExistence type="predicted"/>
<protein>
    <recommendedName>
        <fullName evidence="3">Reverse transcriptase RNase H-like domain-containing protein</fullName>
    </recommendedName>
</protein>